<keyword evidence="2" id="KW-1185">Reference proteome</keyword>
<dbReference type="Proteomes" id="UP000054359">
    <property type="component" value="Unassembled WGS sequence"/>
</dbReference>
<protein>
    <submittedName>
        <fullName evidence="1">Uncharacterized protein</fullName>
    </submittedName>
</protein>
<reference evidence="1 2" key="1">
    <citation type="submission" date="2013-11" db="EMBL/GenBank/DDBJ databases">
        <title>Genome sequencing of Stegodyphus mimosarum.</title>
        <authorList>
            <person name="Bechsgaard J."/>
        </authorList>
    </citation>
    <scope>NUCLEOTIDE SEQUENCE [LARGE SCALE GENOMIC DNA]</scope>
</reference>
<dbReference type="EMBL" id="KK119726">
    <property type="protein sequence ID" value="KFM76559.1"/>
    <property type="molecule type" value="Genomic_DNA"/>
</dbReference>
<sequence>DFALSNLLYHTYPDVNSHAVNRWISGMHDRFLMRSELEKAKNFSSLSRKLLDKINECN</sequence>
<dbReference type="CDD" id="cd22572">
    <property type="entry name" value="GCP5_NTD"/>
    <property type="match status" value="1"/>
</dbReference>
<organism evidence="1 2">
    <name type="scientific">Stegodyphus mimosarum</name>
    <name type="common">African social velvet spider</name>
    <dbReference type="NCBI Taxonomy" id="407821"/>
    <lineage>
        <taxon>Eukaryota</taxon>
        <taxon>Metazoa</taxon>
        <taxon>Ecdysozoa</taxon>
        <taxon>Arthropoda</taxon>
        <taxon>Chelicerata</taxon>
        <taxon>Arachnida</taxon>
        <taxon>Araneae</taxon>
        <taxon>Araneomorphae</taxon>
        <taxon>Entelegynae</taxon>
        <taxon>Eresoidea</taxon>
        <taxon>Eresidae</taxon>
        <taxon>Stegodyphus</taxon>
    </lineage>
</organism>
<dbReference type="InterPro" id="IPR059169">
    <property type="entry name" value="GCP5_N_ext"/>
</dbReference>
<evidence type="ECO:0000313" key="2">
    <source>
        <dbReference type="Proteomes" id="UP000054359"/>
    </source>
</evidence>
<feature type="non-terminal residue" evidence="1">
    <location>
        <position position="1"/>
    </location>
</feature>
<proteinExistence type="predicted"/>
<name>A0A087UGS0_STEMI</name>
<feature type="non-terminal residue" evidence="1">
    <location>
        <position position="58"/>
    </location>
</feature>
<dbReference type="OrthoDB" id="66546at2759"/>
<gene>
    <name evidence="1" type="ORF">X975_12189</name>
</gene>
<dbReference type="AlphaFoldDB" id="A0A087UGS0"/>
<accession>A0A087UGS0</accession>
<evidence type="ECO:0000313" key="1">
    <source>
        <dbReference type="EMBL" id="KFM76559.1"/>
    </source>
</evidence>